<gene>
    <name evidence="2" type="ORF">GCM10007888_27840</name>
    <name evidence="1" type="ORF">MOX02_49520</name>
</gene>
<reference evidence="4" key="2">
    <citation type="journal article" date="2019" name="Int. J. Syst. Evol. Microbiol.">
        <title>The Global Catalogue of Microorganisms (GCM) 10K type strain sequencing project: providing services to taxonomists for standard genome sequencing and annotation.</title>
        <authorList>
            <consortium name="The Broad Institute Genomics Platform"/>
            <consortium name="The Broad Institute Genome Sequencing Center for Infectious Disease"/>
            <person name="Wu L."/>
            <person name="Ma J."/>
        </authorList>
    </citation>
    <scope>NUCLEOTIDE SEQUENCE [LARGE SCALE GENOMIC DNA]</scope>
    <source>
        <strain evidence="4">NBRC 107715</strain>
    </source>
</reference>
<reference evidence="2" key="1">
    <citation type="journal article" date="2014" name="Int. J. Syst. Evol. Microbiol.">
        <title>Complete genome of a new Firmicutes species belonging to the dominant human colonic microbiota ('Ruminococcus bicirculans') reveals two chromosomes and a selective capacity to utilize plant glucans.</title>
        <authorList>
            <consortium name="NISC Comparative Sequencing Program"/>
            <person name="Wegmann U."/>
            <person name="Louis P."/>
            <person name="Goesmann A."/>
            <person name="Henrissat B."/>
            <person name="Duncan S.H."/>
            <person name="Flint H.J."/>
        </authorList>
    </citation>
    <scope>NUCLEOTIDE SEQUENCE</scope>
    <source>
        <strain evidence="2">NBRC 107715</strain>
    </source>
</reference>
<keyword evidence="4" id="KW-1185">Reference proteome</keyword>
<sequence length="105" mass="11541">MSPGVGADKLIGGRGSLATNNPVKTTESYWPYATTLFDYVKRAMPFNAPGSLSDDKVYSVVAYVLAQGKIIKKDEKIDATTLPKLQMPNRDGFVSDPRPELSLYR</sequence>
<dbReference type="GO" id="GO:0009055">
    <property type="term" value="F:electron transfer activity"/>
    <property type="evidence" value="ECO:0007669"/>
    <property type="project" value="InterPro"/>
</dbReference>
<comment type="caution">
    <text evidence="1">The sequence shown here is derived from an EMBL/GenBank/DDBJ whole genome shotgun (WGS) entry which is preliminary data.</text>
</comment>
<evidence type="ECO:0008006" key="5">
    <source>
        <dbReference type="Google" id="ProtNLM"/>
    </source>
</evidence>
<dbReference type="EMBL" id="BSPK01000036">
    <property type="protein sequence ID" value="GLS64403.1"/>
    <property type="molecule type" value="Genomic_DNA"/>
</dbReference>
<dbReference type="GO" id="GO:0020037">
    <property type="term" value="F:heme binding"/>
    <property type="evidence" value="ECO:0007669"/>
    <property type="project" value="InterPro"/>
</dbReference>
<dbReference type="Gene3D" id="1.10.760.10">
    <property type="entry name" value="Cytochrome c-like domain"/>
    <property type="match status" value="1"/>
</dbReference>
<reference evidence="1 3" key="3">
    <citation type="submission" date="2019-07" db="EMBL/GenBank/DDBJ databases">
        <title>Whole genome shotgun sequence of Methylobacterium oxalidis NBRC 107715.</title>
        <authorList>
            <person name="Hosoyama A."/>
            <person name="Uohara A."/>
            <person name="Ohji S."/>
            <person name="Ichikawa N."/>
        </authorList>
    </citation>
    <scope>NUCLEOTIDE SEQUENCE [LARGE SCALE GENOMIC DNA]</scope>
    <source>
        <strain evidence="1 3">NBRC 107715</strain>
    </source>
</reference>
<name>A0A512JAC1_9HYPH</name>
<dbReference type="RefSeq" id="WP_147028417.1">
    <property type="nucleotide sequence ID" value="NZ_BJZU01000128.1"/>
</dbReference>
<accession>A0A512JAC1</accession>
<dbReference type="Proteomes" id="UP001156856">
    <property type="component" value="Unassembled WGS sequence"/>
</dbReference>
<protein>
    <recommendedName>
        <fullName evidence="5">Cytochrome c domain-containing protein</fullName>
    </recommendedName>
</protein>
<proteinExistence type="predicted"/>
<dbReference type="Proteomes" id="UP000321960">
    <property type="component" value="Unassembled WGS sequence"/>
</dbReference>
<dbReference type="EMBL" id="BJZU01000128">
    <property type="protein sequence ID" value="GEP06914.1"/>
    <property type="molecule type" value="Genomic_DNA"/>
</dbReference>
<evidence type="ECO:0000313" key="3">
    <source>
        <dbReference type="Proteomes" id="UP000321960"/>
    </source>
</evidence>
<evidence type="ECO:0000313" key="4">
    <source>
        <dbReference type="Proteomes" id="UP001156856"/>
    </source>
</evidence>
<dbReference type="SUPFAM" id="SSF46626">
    <property type="entry name" value="Cytochrome c"/>
    <property type="match status" value="1"/>
</dbReference>
<organism evidence="1 3">
    <name type="scientific">Methylobacterium oxalidis</name>
    <dbReference type="NCBI Taxonomy" id="944322"/>
    <lineage>
        <taxon>Bacteria</taxon>
        <taxon>Pseudomonadati</taxon>
        <taxon>Pseudomonadota</taxon>
        <taxon>Alphaproteobacteria</taxon>
        <taxon>Hyphomicrobiales</taxon>
        <taxon>Methylobacteriaceae</taxon>
        <taxon>Methylobacterium</taxon>
    </lineage>
</organism>
<dbReference type="OrthoDB" id="9779283at2"/>
<dbReference type="InterPro" id="IPR036909">
    <property type="entry name" value="Cyt_c-like_dom_sf"/>
</dbReference>
<evidence type="ECO:0000313" key="1">
    <source>
        <dbReference type="EMBL" id="GEP06914.1"/>
    </source>
</evidence>
<reference evidence="2" key="4">
    <citation type="submission" date="2023-01" db="EMBL/GenBank/DDBJ databases">
        <title>Draft genome sequence of Methylobacterium oxalidis strain NBRC 107715.</title>
        <authorList>
            <person name="Sun Q."/>
            <person name="Mori K."/>
        </authorList>
    </citation>
    <scope>NUCLEOTIDE SEQUENCE</scope>
    <source>
        <strain evidence="2">NBRC 107715</strain>
    </source>
</reference>
<evidence type="ECO:0000313" key="2">
    <source>
        <dbReference type="EMBL" id="GLS64403.1"/>
    </source>
</evidence>
<dbReference type="AlphaFoldDB" id="A0A512JAC1"/>